<gene>
    <name evidence="2" type="ORF">FF100_18200</name>
</gene>
<dbReference type="Pfam" id="PF13343">
    <property type="entry name" value="SBP_bac_6"/>
    <property type="match status" value="1"/>
</dbReference>
<dbReference type="GO" id="GO:0019808">
    <property type="term" value="F:polyamine binding"/>
    <property type="evidence" value="ECO:0007669"/>
    <property type="project" value="InterPro"/>
</dbReference>
<organism evidence="2 3">
    <name type="scientific">Methylobacterium terricola</name>
    <dbReference type="NCBI Taxonomy" id="2583531"/>
    <lineage>
        <taxon>Bacteria</taxon>
        <taxon>Pseudomonadati</taxon>
        <taxon>Pseudomonadota</taxon>
        <taxon>Alphaproteobacteria</taxon>
        <taxon>Hyphomicrobiales</taxon>
        <taxon>Methylobacteriaceae</taxon>
        <taxon>Methylobacterium</taxon>
    </lineage>
</organism>
<dbReference type="PANTHER" id="PTHR30006:SF2">
    <property type="entry name" value="ABC TRANSPORTER SUBSTRATE-BINDING PROTEIN"/>
    <property type="match status" value="1"/>
</dbReference>
<dbReference type="Gene3D" id="3.40.190.10">
    <property type="entry name" value="Periplasmic binding protein-like II"/>
    <property type="match status" value="2"/>
</dbReference>
<name>A0A5C4LGG0_9HYPH</name>
<dbReference type="GO" id="GO:0030975">
    <property type="term" value="F:thiamine binding"/>
    <property type="evidence" value="ECO:0007669"/>
    <property type="project" value="TreeGrafter"/>
</dbReference>
<dbReference type="GO" id="GO:0030288">
    <property type="term" value="C:outer membrane-bounded periplasmic space"/>
    <property type="evidence" value="ECO:0007669"/>
    <property type="project" value="TreeGrafter"/>
</dbReference>
<dbReference type="RefSeq" id="WP_139037107.1">
    <property type="nucleotide sequence ID" value="NZ_VDDA01000008.1"/>
</dbReference>
<evidence type="ECO:0000313" key="3">
    <source>
        <dbReference type="Proteomes" id="UP000305267"/>
    </source>
</evidence>
<proteinExistence type="predicted"/>
<dbReference type="Proteomes" id="UP000305267">
    <property type="component" value="Unassembled WGS sequence"/>
</dbReference>
<dbReference type="InterPro" id="IPR006311">
    <property type="entry name" value="TAT_signal"/>
</dbReference>
<dbReference type="PRINTS" id="PR00909">
    <property type="entry name" value="SPERMDNBNDNG"/>
</dbReference>
<reference evidence="2 3" key="1">
    <citation type="submission" date="2019-06" db="EMBL/GenBank/DDBJ databases">
        <title>Genome of Methylobacterium sp. 17Sr1-39.</title>
        <authorList>
            <person name="Seo T."/>
        </authorList>
    </citation>
    <scope>NUCLEOTIDE SEQUENCE [LARGE SCALE GENOMIC DNA]</scope>
    <source>
        <strain evidence="2 3">17Sr1-39</strain>
    </source>
</reference>
<dbReference type="AlphaFoldDB" id="A0A5C4LGG0"/>
<protein>
    <submittedName>
        <fullName evidence="2">Extracellular solute-binding protein</fullName>
    </submittedName>
</protein>
<dbReference type="EMBL" id="VDDA01000008">
    <property type="protein sequence ID" value="TNC11587.1"/>
    <property type="molecule type" value="Genomic_DNA"/>
</dbReference>
<dbReference type="OrthoDB" id="6529964at2"/>
<comment type="caution">
    <text evidence="2">The sequence shown here is derived from an EMBL/GenBank/DDBJ whole genome shotgun (WGS) entry which is preliminary data.</text>
</comment>
<dbReference type="GO" id="GO:0030976">
    <property type="term" value="F:thiamine pyrophosphate binding"/>
    <property type="evidence" value="ECO:0007669"/>
    <property type="project" value="TreeGrafter"/>
</dbReference>
<evidence type="ECO:0000256" key="1">
    <source>
        <dbReference type="ARBA" id="ARBA00022729"/>
    </source>
</evidence>
<accession>A0A5C4LGG0</accession>
<dbReference type="SUPFAM" id="SSF53850">
    <property type="entry name" value="Periplasmic binding protein-like II"/>
    <property type="match status" value="1"/>
</dbReference>
<dbReference type="PANTHER" id="PTHR30006">
    <property type="entry name" value="THIAMINE-BINDING PERIPLASMIC PROTEIN-RELATED"/>
    <property type="match status" value="1"/>
</dbReference>
<dbReference type="GO" id="GO:0015846">
    <property type="term" value="P:polyamine transport"/>
    <property type="evidence" value="ECO:0007669"/>
    <property type="project" value="InterPro"/>
</dbReference>
<dbReference type="GO" id="GO:0015888">
    <property type="term" value="P:thiamine transport"/>
    <property type="evidence" value="ECO:0007669"/>
    <property type="project" value="TreeGrafter"/>
</dbReference>
<dbReference type="PROSITE" id="PS51318">
    <property type="entry name" value="TAT"/>
    <property type="match status" value="1"/>
</dbReference>
<keyword evidence="1" id="KW-0732">Signal</keyword>
<evidence type="ECO:0000313" key="2">
    <source>
        <dbReference type="EMBL" id="TNC11587.1"/>
    </source>
</evidence>
<sequence length="370" mass="39982">MLKTMAETDDLLAAFAGHPHRRSLLKGLVGAGAAGTSLLSFAEALAQAPAADVAKLVILSQPGIVPDILRDVTLPAFRKEAPKTEVAFEAASNAVAYPKMLAQRGNPVVSGAMVNDLFAQRGLNDKMWAKIDPALVPNAAALPAGLVTPGGFGIPFQLTPWGIMYNPDKVEEPKSWTDLWNPKYKGRVSMWDAYYDTYVMAGVVTGKGPSVEEGIKAWAPHKENIGAWVNSPTAEEDLVHRGEVWLAPHWGSWTAMAKSQGKNVAFTIPKEGAVQWTGHMQLCAGFSPAVSELTQRYLNTWLSDECQRAWIERGFYSPASTRVAVPDALKANPAIVTAESAVANLVRPDFVKLGAEMPRLKNLIDRTLKG</sequence>
<dbReference type="InterPro" id="IPR001188">
    <property type="entry name" value="Sperm_putr-bd"/>
</dbReference>
<keyword evidence="3" id="KW-1185">Reference proteome</keyword>